<keyword evidence="5 6" id="KW-0238">DNA-binding</keyword>
<dbReference type="PANTHER" id="PTHR43977">
    <property type="entry name" value="STRUCTURAL MAINTENANCE OF CHROMOSOMES PROTEIN 3"/>
    <property type="match status" value="1"/>
</dbReference>
<proteinExistence type="inferred from homology"/>
<feature type="coiled-coil region" evidence="6">
    <location>
        <begin position="930"/>
        <end position="957"/>
    </location>
</feature>
<dbReference type="HAMAP" id="MF_01894">
    <property type="entry name" value="Smc_prok"/>
    <property type="match status" value="1"/>
</dbReference>
<organism evidence="9 10">
    <name type="scientific">Streptomyces asiaticus subsp. ignotus</name>
    <dbReference type="NCBI Taxonomy" id="3098222"/>
    <lineage>
        <taxon>Bacteria</taxon>
        <taxon>Bacillati</taxon>
        <taxon>Actinomycetota</taxon>
        <taxon>Actinomycetes</taxon>
        <taxon>Kitasatosporales</taxon>
        <taxon>Streptomycetaceae</taxon>
        <taxon>Streptomyces</taxon>
        <taxon>Streptomyces violaceusniger group</taxon>
    </lineage>
</organism>
<evidence type="ECO:0000256" key="6">
    <source>
        <dbReference type="HAMAP-Rule" id="MF_01894"/>
    </source>
</evidence>
<feature type="compositionally biased region" description="Low complexity" evidence="7">
    <location>
        <begin position="799"/>
        <end position="812"/>
    </location>
</feature>
<dbReference type="Proteomes" id="UP001354709">
    <property type="component" value="Unassembled WGS sequence"/>
</dbReference>
<dbReference type="InterPro" id="IPR027417">
    <property type="entry name" value="P-loop_NTPase"/>
</dbReference>
<feature type="region of interest" description="Disordered" evidence="7">
    <location>
        <begin position="572"/>
        <end position="812"/>
    </location>
</feature>
<keyword evidence="1 6" id="KW-0963">Cytoplasm</keyword>
<dbReference type="InterPro" id="IPR036277">
    <property type="entry name" value="SMC_hinge_sf"/>
</dbReference>
<reference evidence="9 10" key="1">
    <citation type="submission" date="2023-11" db="EMBL/GenBank/DDBJ databases">
        <title>30 novel species of actinomycetes from the DSMZ collection.</title>
        <authorList>
            <person name="Nouioui I."/>
        </authorList>
    </citation>
    <scope>NUCLEOTIDE SEQUENCE [LARGE SCALE GENOMIC DNA]</scope>
    <source>
        <strain evidence="9 10">DSM 41524</strain>
    </source>
</reference>
<dbReference type="EMBL" id="JAZBJO010000016">
    <property type="protein sequence ID" value="MEE4595141.1"/>
    <property type="molecule type" value="Genomic_DNA"/>
</dbReference>
<feature type="coiled-coil region" evidence="6">
    <location>
        <begin position="1247"/>
        <end position="1309"/>
    </location>
</feature>
<feature type="coiled-coil region" evidence="6">
    <location>
        <begin position="1007"/>
        <end position="1041"/>
    </location>
</feature>
<evidence type="ECO:0000256" key="2">
    <source>
        <dbReference type="ARBA" id="ARBA00022741"/>
    </source>
</evidence>
<feature type="region of interest" description="Disordered" evidence="7">
    <location>
        <begin position="1141"/>
        <end position="1164"/>
    </location>
</feature>
<evidence type="ECO:0000256" key="3">
    <source>
        <dbReference type="ARBA" id="ARBA00022840"/>
    </source>
</evidence>
<comment type="caution">
    <text evidence="9">The sequence shown here is derived from an EMBL/GenBank/DDBJ whole genome shotgun (WGS) entry which is preliminary data.</text>
</comment>
<evidence type="ECO:0000256" key="7">
    <source>
        <dbReference type="SAM" id="MobiDB-lite"/>
    </source>
</evidence>
<dbReference type="Pfam" id="PF06470">
    <property type="entry name" value="SMC_hinge"/>
    <property type="match status" value="1"/>
</dbReference>
<feature type="region of interest" description="Disordered" evidence="7">
    <location>
        <begin position="1221"/>
        <end position="1240"/>
    </location>
</feature>
<evidence type="ECO:0000256" key="1">
    <source>
        <dbReference type="ARBA" id="ARBA00022490"/>
    </source>
</evidence>
<feature type="compositionally biased region" description="Low complexity" evidence="7">
    <location>
        <begin position="674"/>
        <end position="698"/>
    </location>
</feature>
<dbReference type="RefSeq" id="WP_330811384.1">
    <property type="nucleotide sequence ID" value="NZ_JAZBJO010000016.1"/>
</dbReference>
<dbReference type="PIRSF" id="PIRSF005719">
    <property type="entry name" value="SMC"/>
    <property type="match status" value="1"/>
</dbReference>
<feature type="compositionally biased region" description="Polar residues" evidence="7">
    <location>
        <begin position="702"/>
        <end position="713"/>
    </location>
</feature>
<feature type="domain" description="SMC hinge" evidence="8">
    <location>
        <begin position="512"/>
        <end position="899"/>
    </location>
</feature>
<dbReference type="Gene3D" id="1.20.1060.20">
    <property type="match status" value="1"/>
</dbReference>
<comment type="domain">
    <text evidence="6">Contains large globular domains required for ATP hydrolysis at each terminus and a third globular domain forming a flexible hinge near the middle of the molecule. These domains are separated by coiled-coil structures.</text>
</comment>
<evidence type="ECO:0000259" key="8">
    <source>
        <dbReference type="SMART" id="SM00968"/>
    </source>
</evidence>
<dbReference type="Pfam" id="PF02463">
    <property type="entry name" value="SMC_N"/>
    <property type="match status" value="1"/>
</dbReference>
<dbReference type="CDD" id="cd03278">
    <property type="entry name" value="ABC_SMC_barmotin"/>
    <property type="match status" value="2"/>
</dbReference>
<accession>A0ABU7Q385</accession>
<comment type="similarity">
    <text evidence="6">Belongs to the SMC family.</text>
</comment>
<dbReference type="SMART" id="SM00968">
    <property type="entry name" value="SMC_hinge"/>
    <property type="match status" value="1"/>
</dbReference>
<sequence length="1460" mass="153536">MHLKSLTLRGFKSFASATTLRFEPGITCVVGPNGSGKSNVVDALSWVMGEQGAKSLRGGKMEDVIFAGTTGRPPLGRAEVSLTIDNADGALPIDYAEVTITRIMFRNGGSEYQLNGDTCRLLDIQELLSDSGIGREMHVIVGQGQLDGVLHADPTGRRAFIEEAAGVLKHRKRKEKALRKLDAMQANLARVQDLTDELRRQLKPLGRQAAVARRAAVIQADLRDARLRLLADDLVTLREALRAEVADEAELKRRKEAAEAELRAAQQREAALEEQVRRLAPRLRDAQQTWYELSQLAERVRGTISLADARVKSATSAPGEERRGRDPEDMEREAARIREQEAELEAALEAASRALDDTVAHRAELERSLAEEERRLKDVARAIADRREGLARLQGQVNAARGRAGSARAEIERLAASRDEAQTRAVAAQEEYEQLKAEVDGLDADDAELAERHEAAKRELAEAEAALSAAREAATAAERERAATSARHDALALGLRRKDGTGALMAAADRLGGLLGPAAELLTVTPGFEVPVATALGAAADAIAVSGPHAAADAIRLLRADDAGRATLLLTTPAAEGEESPSANLAESPSAALAEPPSAALAESPSAAPEPGGPGEPAPGGALVPGTRVEGAARSEPDQGPAPRSATTPAAPGPLGRPTEPGGAPGADAERPTAGAGSPAGAPEGPGEAADGAVAVPGTRSPDGSVNESSGSDEGSRPGGADPWGTAPGSAQAVTDTPGASSEAEDSAAPGTRAPGADAVSRGDTGVASASAGPGADRPAVPGTRPEASGDEGRDPRTASDGAPAASAPGGTVSGAAVAAVAGSAASVVSARVPRPAGGEAAVAGAVPGGGPGGKAAAVEALPWVADLVAGPAALLPAVRRLLDGMVVVGTLEEAEELLARRPELTAVTAEGDLLGAHFAQGGSAGAPTLLEVQASVDEAAAELERLAVRCEELAGAQRAAQERRAECLALVEELAGRRSAADREKSRVAQSLGRLAGQARGAAGEAERSTAAVARAEEALERATEEAEELAERLAVAEEEPGEEEPDTSVRDRLAADGANARQTEMEARLQVRTHEERVKGLAGRADALDRGARAEREARARAEQRRARLRHEAEVASAVASGARQLLAHVEVSLVRAERERDAAERAKAERERELDAARGQGRDLKGELDKLTDSVHRGEVLGAEKRMRIEQLETKALEELGVEPAGLMAEYGPDQLVPPSPPAEGEVLPEDPEHPRNQPVRYVRAQQEKRLRAAERAYQQLGKVNPLALEEFAALEERHQFLSEQLEDLKKTRADLLQVVKEVDERVEQVFTEAYRDTAREFEGVFSRLFPGGEGRLVLTDPENMLTTGVDVEARPPGKKVKRLSLLSGGERSLTAVALLVSIFKARPSPFYVMDEVEAALDDTNLQRLIRIMQELQEASQLIVITHQKRTMEVADALYGVSMQGDGVSKVISQRLR</sequence>
<feature type="coiled-coil region" evidence="6">
    <location>
        <begin position="241"/>
        <end position="275"/>
    </location>
</feature>
<name>A0ABU7Q385_9ACTN</name>
<feature type="coiled-coil region" evidence="6">
    <location>
        <begin position="167"/>
        <end position="201"/>
    </location>
</feature>
<evidence type="ECO:0000256" key="4">
    <source>
        <dbReference type="ARBA" id="ARBA00023054"/>
    </source>
</evidence>
<comment type="subcellular location">
    <subcellularLocation>
        <location evidence="6">Cytoplasm</location>
    </subcellularLocation>
</comment>
<feature type="compositionally biased region" description="Low complexity" evidence="7">
    <location>
        <begin position="580"/>
        <end position="610"/>
    </location>
</feature>
<feature type="region of interest" description="Disordered" evidence="7">
    <location>
        <begin position="310"/>
        <end position="336"/>
    </location>
</feature>
<evidence type="ECO:0000313" key="10">
    <source>
        <dbReference type="Proteomes" id="UP001354709"/>
    </source>
</evidence>
<keyword evidence="10" id="KW-1185">Reference proteome</keyword>
<comment type="subunit">
    <text evidence="6">Homodimer.</text>
</comment>
<keyword evidence="4 6" id="KW-0175">Coiled coil</keyword>
<comment type="function">
    <text evidence="6">Required for chromosome condensation and partitioning.</text>
</comment>
<dbReference type="InterPro" id="IPR024704">
    <property type="entry name" value="SMC"/>
</dbReference>
<dbReference type="InterPro" id="IPR010935">
    <property type="entry name" value="SMC_hinge"/>
</dbReference>
<dbReference type="SUPFAM" id="SSF75553">
    <property type="entry name" value="Smc hinge domain"/>
    <property type="match status" value="2"/>
</dbReference>
<gene>
    <name evidence="6" type="primary">smc</name>
    <name evidence="9" type="ORF">V2J94_25170</name>
</gene>
<feature type="binding site" evidence="6">
    <location>
        <begin position="32"/>
        <end position="39"/>
    </location>
    <ligand>
        <name>ATP</name>
        <dbReference type="ChEBI" id="CHEBI:30616"/>
    </ligand>
</feature>
<dbReference type="Gene3D" id="3.40.50.300">
    <property type="entry name" value="P-loop containing nucleotide triphosphate hydrolases"/>
    <property type="match status" value="2"/>
</dbReference>
<keyword evidence="2 6" id="KW-0547">Nucleotide-binding</keyword>
<evidence type="ECO:0000313" key="9">
    <source>
        <dbReference type="EMBL" id="MEE4595141.1"/>
    </source>
</evidence>
<dbReference type="InterPro" id="IPR003395">
    <property type="entry name" value="RecF/RecN/SMC_N"/>
</dbReference>
<feature type="compositionally biased region" description="Basic and acidic residues" evidence="7">
    <location>
        <begin position="319"/>
        <end position="336"/>
    </location>
</feature>
<evidence type="ECO:0000256" key="5">
    <source>
        <dbReference type="ARBA" id="ARBA00023125"/>
    </source>
</evidence>
<protein>
    <recommendedName>
        <fullName evidence="6">Chromosome partition protein Smc</fullName>
    </recommendedName>
</protein>
<dbReference type="InterPro" id="IPR011890">
    <property type="entry name" value="SMC_prok"/>
</dbReference>
<keyword evidence="3 6" id="KW-0067">ATP-binding</keyword>
<feature type="compositionally biased region" description="Low complexity" evidence="7">
    <location>
        <begin position="641"/>
        <end position="654"/>
    </location>
</feature>
<dbReference type="SUPFAM" id="SSF52540">
    <property type="entry name" value="P-loop containing nucleoside triphosphate hydrolases"/>
    <property type="match status" value="1"/>
</dbReference>